<evidence type="ECO:0000256" key="2">
    <source>
        <dbReference type="ARBA" id="ARBA00023002"/>
    </source>
</evidence>
<proteinExistence type="inferred from homology"/>
<name>A0A147K0W4_HADYE</name>
<dbReference type="Proteomes" id="UP000074294">
    <property type="component" value="Unassembled WGS sequence"/>
</dbReference>
<dbReference type="InterPro" id="IPR029479">
    <property type="entry name" value="Nitroreductase"/>
</dbReference>
<comment type="similarity">
    <text evidence="1">Belongs to the nitroreductase family.</text>
</comment>
<dbReference type="PANTHER" id="PTHR43673:SF10">
    <property type="entry name" value="NADH DEHYDROGENASE_NAD(P)H NITROREDUCTASE XCC3605-RELATED"/>
    <property type="match status" value="1"/>
</dbReference>
<dbReference type="Pfam" id="PF00881">
    <property type="entry name" value="Nitroreductase"/>
    <property type="match status" value="2"/>
</dbReference>
<accession>A0A147K0W4</accession>
<sequence>MDVFEAIKLRRSVRAYEPIPVAKDKIEKILEAARLAPSAKNVQPWYFVVVTDAEKKEKIARSGRFAGFLKEAPVVIVGCGDSRASPKWHVVDVSIAMQNMVLAATAEGLGTCWVGSFDEGLVKEILKVPEHYKVVALLAVGYPRKKLDLMSKLIHFVRRKKSLEQIVGYEEFKG</sequence>
<organism evidence="4 5">
    <name type="scientific">Hadarchaeum yellowstonense</name>
    <dbReference type="NCBI Taxonomy" id="1776334"/>
    <lineage>
        <taxon>Archaea</taxon>
        <taxon>Methanobacteriati</taxon>
        <taxon>Candidatus Hadarchaeota</taxon>
        <taxon>Candidatus Hadarchaeia</taxon>
        <taxon>Candidatus Hadarchaeales</taxon>
        <taxon>Candidatus Hadarchaeaceae</taxon>
        <taxon>Candidatus Hadarchaeum</taxon>
    </lineage>
</organism>
<feature type="domain" description="Nitroreductase" evidence="3">
    <location>
        <begin position="7"/>
        <end position="61"/>
    </location>
</feature>
<dbReference type="PANTHER" id="PTHR43673">
    <property type="entry name" value="NAD(P)H NITROREDUCTASE YDGI-RELATED"/>
    <property type="match status" value="1"/>
</dbReference>
<dbReference type="InterPro" id="IPR000415">
    <property type="entry name" value="Nitroreductase-like"/>
</dbReference>
<comment type="caution">
    <text evidence="4">The sequence shown here is derived from an EMBL/GenBank/DDBJ whole genome shotgun (WGS) entry which is preliminary data.</text>
</comment>
<dbReference type="GO" id="GO:0016491">
    <property type="term" value="F:oxidoreductase activity"/>
    <property type="evidence" value="ECO:0007669"/>
    <property type="project" value="UniProtKB-KW"/>
</dbReference>
<dbReference type="AlphaFoldDB" id="A0A147K0W4"/>
<evidence type="ECO:0000313" key="5">
    <source>
        <dbReference type="Proteomes" id="UP000074294"/>
    </source>
</evidence>
<reference evidence="4 5" key="1">
    <citation type="journal article" date="2016" name="Nat. Microbiol.">
        <title>Genomic inference of the metabolism of cosmopolitan subsurface Archaea, Hadesarchaea.</title>
        <authorList>
            <person name="Baker B.J."/>
            <person name="Saw J.H."/>
            <person name="Lind A.E."/>
            <person name="Lazar C.S."/>
            <person name="Hinrichs K.-U."/>
            <person name="Teske A.P."/>
            <person name="Ettema T.J."/>
        </authorList>
    </citation>
    <scope>NUCLEOTIDE SEQUENCE [LARGE SCALE GENOMIC DNA]</scope>
</reference>
<gene>
    <name evidence="4" type="ORF">APZ16_02840</name>
</gene>
<dbReference type="Gene3D" id="3.40.109.10">
    <property type="entry name" value="NADH Oxidase"/>
    <property type="match status" value="1"/>
</dbReference>
<protein>
    <recommendedName>
        <fullName evidence="3">Nitroreductase domain-containing protein</fullName>
    </recommendedName>
</protein>
<evidence type="ECO:0000313" key="4">
    <source>
        <dbReference type="EMBL" id="KUO42388.1"/>
    </source>
</evidence>
<dbReference type="SUPFAM" id="SSF55469">
    <property type="entry name" value="FMN-dependent nitroreductase-like"/>
    <property type="match status" value="1"/>
</dbReference>
<evidence type="ECO:0000256" key="1">
    <source>
        <dbReference type="ARBA" id="ARBA00007118"/>
    </source>
</evidence>
<dbReference type="STRING" id="1776334.APZ16_02840"/>
<dbReference type="EMBL" id="LQMQ01000007">
    <property type="protein sequence ID" value="KUO42388.1"/>
    <property type="molecule type" value="Genomic_DNA"/>
</dbReference>
<feature type="domain" description="Nitroreductase" evidence="3">
    <location>
        <begin position="66"/>
        <end position="142"/>
    </location>
</feature>
<dbReference type="CDD" id="cd02139">
    <property type="entry name" value="nitroreductase"/>
    <property type="match status" value="1"/>
</dbReference>
<evidence type="ECO:0000259" key="3">
    <source>
        <dbReference type="Pfam" id="PF00881"/>
    </source>
</evidence>
<keyword evidence="2" id="KW-0560">Oxidoreductase</keyword>